<dbReference type="InterPro" id="IPR003646">
    <property type="entry name" value="SH3-like_bac-type"/>
</dbReference>
<protein>
    <submittedName>
        <fullName evidence="3">SH3 domain-containing protein</fullName>
    </submittedName>
</protein>
<feature type="domain" description="SH3b" evidence="2">
    <location>
        <begin position="86"/>
        <end position="150"/>
    </location>
</feature>
<dbReference type="PANTHER" id="PTHR34408">
    <property type="entry name" value="FAMILY PROTEIN, PUTATIVE-RELATED"/>
    <property type="match status" value="1"/>
</dbReference>
<dbReference type="Gene3D" id="2.30.30.40">
    <property type="entry name" value="SH3 Domains"/>
    <property type="match status" value="2"/>
</dbReference>
<organism evidence="3 4">
    <name type="scientific">Jannaschia seosinensis</name>
    <dbReference type="NCBI Taxonomy" id="313367"/>
    <lineage>
        <taxon>Bacteria</taxon>
        <taxon>Pseudomonadati</taxon>
        <taxon>Pseudomonadota</taxon>
        <taxon>Alphaproteobacteria</taxon>
        <taxon>Rhodobacterales</taxon>
        <taxon>Roseobacteraceae</taxon>
        <taxon>Jannaschia</taxon>
    </lineage>
</organism>
<dbReference type="STRING" id="313367.JSE7799_03000"/>
<proteinExistence type="predicted"/>
<dbReference type="RefSeq" id="WP_055664334.1">
    <property type="nucleotide sequence ID" value="NZ_CYPR01000200.1"/>
</dbReference>
<evidence type="ECO:0000259" key="2">
    <source>
        <dbReference type="PROSITE" id="PS51781"/>
    </source>
</evidence>
<gene>
    <name evidence="3" type="ORF">JSE7799_03000</name>
</gene>
<dbReference type="OrthoDB" id="102964at2"/>
<dbReference type="AlphaFoldDB" id="A0A0M7BDW4"/>
<sequence>MRFLLPALLLATGAAAQDLYVADSDEGYLNLRGGPGTHHDIVRRLEPGDRVSVEEEMGRWARVRLPSGERGWASLDYLEQGSAPSGDALFVSTTGAGWLNLRSGPGTQFEVLRRMYPGDRLVSLERQGDWLRIRHVSGATGWAHRDYVTR</sequence>
<dbReference type="SMART" id="SM00287">
    <property type="entry name" value="SH3b"/>
    <property type="match status" value="2"/>
</dbReference>
<keyword evidence="1" id="KW-0732">Signal</keyword>
<accession>A0A0M7BDW4</accession>
<dbReference type="PROSITE" id="PS51781">
    <property type="entry name" value="SH3B"/>
    <property type="match status" value="2"/>
</dbReference>
<keyword evidence="4" id="KW-1185">Reference proteome</keyword>
<dbReference type="InterPro" id="IPR052354">
    <property type="entry name" value="Cell_Wall_Dynamics_Protein"/>
</dbReference>
<reference evidence="3 4" key="1">
    <citation type="submission" date="2015-09" db="EMBL/GenBank/DDBJ databases">
        <authorList>
            <person name="Jackson K.R."/>
            <person name="Lunt B.L."/>
            <person name="Fisher J.N.B."/>
            <person name="Gardner A.V."/>
            <person name="Bailey M.E."/>
            <person name="Deus L.M."/>
            <person name="Earl A.S."/>
            <person name="Gibby P.D."/>
            <person name="Hartmann K.A."/>
            <person name="Liu J.E."/>
            <person name="Manci A.M."/>
            <person name="Nielsen D.A."/>
            <person name="Solomon M.B."/>
            <person name="Breakwell D.P."/>
            <person name="Burnett S.H."/>
            <person name="Grose J.H."/>
        </authorList>
    </citation>
    <scope>NUCLEOTIDE SEQUENCE [LARGE SCALE GENOMIC DNA]</scope>
    <source>
        <strain evidence="3 4">CECT 7799</strain>
    </source>
</reference>
<evidence type="ECO:0000313" key="4">
    <source>
        <dbReference type="Proteomes" id="UP000049455"/>
    </source>
</evidence>
<evidence type="ECO:0000313" key="3">
    <source>
        <dbReference type="EMBL" id="CUH40268.1"/>
    </source>
</evidence>
<dbReference type="Pfam" id="PF08239">
    <property type="entry name" value="SH3_3"/>
    <property type="match status" value="2"/>
</dbReference>
<feature type="domain" description="SH3b" evidence="2">
    <location>
        <begin position="16"/>
        <end position="82"/>
    </location>
</feature>
<name>A0A0M7BDW4_9RHOB</name>
<feature type="signal peptide" evidence="1">
    <location>
        <begin position="1"/>
        <end position="16"/>
    </location>
</feature>
<feature type="chain" id="PRO_5005809949" evidence="1">
    <location>
        <begin position="17"/>
        <end position="150"/>
    </location>
</feature>
<dbReference type="EMBL" id="CYPR01000200">
    <property type="protein sequence ID" value="CUH40268.1"/>
    <property type="molecule type" value="Genomic_DNA"/>
</dbReference>
<dbReference type="PANTHER" id="PTHR34408:SF1">
    <property type="entry name" value="GLYCOSYL HYDROLASE FAMILY 19 DOMAIN-CONTAINING PROTEIN HI_1415"/>
    <property type="match status" value="1"/>
</dbReference>
<evidence type="ECO:0000256" key="1">
    <source>
        <dbReference type="SAM" id="SignalP"/>
    </source>
</evidence>
<dbReference type="Proteomes" id="UP000049455">
    <property type="component" value="Unassembled WGS sequence"/>
</dbReference>